<dbReference type="InterPro" id="IPR013924">
    <property type="entry name" value="RNase_H2_suC"/>
</dbReference>
<dbReference type="OMA" id="SQFTYWN"/>
<proteinExistence type="predicted"/>
<keyword evidence="2" id="KW-1185">Reference proteome</keyword>
<dbReference type="Gene3D" id="2.40.128.680">
    <property type="match status" value="1"/>
</dbReference>
<dbReference type="GeneTree" id="ENSGT00940000166023"/>
<dbReference type="Ensembl" id="ENSSPUT00000001107.1">
    <property type="protein sequence ID" value="ENSSPUP00000001053.1"/>
    <property type="gene ID" value="ENSSPUG00000000842.1"/>
</dbReference>
<sequence length="152" mass="16105">MAGDGSAGPGPGPGPGLVRLDLGSLRGASRAPVHLLPCVVEHDGSAAVDRYFTPAIRPQGGRSEKAVSFRGRSLQGQEVPVPQGYVGLVLKEDAQPCLEEEEERTVRVKSVFTELTAWNLEQAPSGDDGILMAMSWPKISEGLHAPVPEEEP</sequence>
<dbReference type="PANTHER" id="PTHR47063">
    <property type="entry name" value="RIBONUCLEASE H2 SUBUNIT C"/>
    <property type="match status" value="1"/>
</dbReference>
<dbReference type="CDD" id="cd09271">
    <property type="entry name" value="RNase_H2-C"/>
    <property type="match status" value="1"/>
</dbReference>
<name>A0A8D0G7P8_SPHPU</name>
<organism evidence="1 2">
    <name type="scientific">Sphenodon punctatus</name>
    <name type="common">Tuatara</name>
    <name type="synonym">Hatteria punctata</name>
    <dbReference type="NCBI Taxonomy" id="8508"/>
    <lineage>
        <taxon>Eukaryota</taxon>
        <taxon>Metazoa</taxon>
        <taxon>Chordata</taxon>
        <taxon>Craniata</taxon>
        <taxon>Vertebrata</taxon>
        <taxon>Euteleostomi</taxon>
        <taxon>Lepidosauria</taxon>
        <taxon>Sphenodontia</taxon>
        <taxon>Sphenodontidae</taxon>
        <taxon>Sphenodon</taxon>
    </lineage>
</organism>
<accession>A0A8D0G7P8</accession>
<reference evidence="1" key="2">
    <citation type="submission" date="2025-09" db="UniProtKB">
        <authorList>
            <consortium name="Ensembl"/>
        </authorList>
    </citation>
    <scope>IDENTIFICATION</scope>
</reference>
<protein>
    <submittedName>
        <fullName evidence="1">Uncharacterized protein</fullName>
    </submittedName>
</protein>
<evidence type="ECO:0000313" key="1">
    <source>
        <dbReference type="Ensembl" id="ENSSPUP00000001053.1"/>
    </source>
</evidence>
<dbReference type="Pfam" id="PF08615">
    <property type="entry name" value="RNase_H2_suC"/>
    <property type="match status" value="1"/>
</dbReference>
<dbReference type="GO" id="GO:0006401">
    <property type="term" value="P:RNA catabolic process"/>
    <property type="evidence" value="ECO:0007669"/>
    <property type="project" value="InterPro"/>
</dbReference>
<dbReference type="PANTHER" id="PTHR47063:SF1">
    <property type="entry name" value="RIBONUCLEASE H2 SUBUNIT C"/>
    <property type="match status" value="1"/>
</dbReference>
<dbReference type="Proteomes" id="UP000694392">
    <property type="component" value="Unplaced"/>
</dbReference>
<dbReference type="AlphaFoldDB" id="A0A8D0G7P8"/>
<dbReference type="GO" id="GO:0032299">
    <property type="term" value="C:ribonuclease H2 complex"/>
    <property type="evidence" value="ECO:0007669"/>
    <property type="project" value="InterPro"/>
</dbReference>
<dbReference type="InterPro" id="IPR052863">
    <property type="entry name" value="RNase_H2_subunit_C"/>
</dbReference>
<evidence type="ECO:0000313" key="2">
    <source>
        <dbReference type="Proteomes" id="UP000694392"/>
    </source>
</evidence>
<reference evidence="1" key="1">
    <citation type="submission" date="2025-08" db="UniProtKB">
        <authorList>
            <consortium name="Ensembl"/>
        </authorList>
    </citation>
    <scope>IDENTIFICATION</scope>
</reference>